<proteinExistence type="predicted"/>
<evidence type="ECO:0000256" key="6">
    <source>
        <dbReference type="ARBA" id="ARBA00023136"/>
    </source>
</evidence>
<dbReference type="STRING" id="1235814.GCA_000613385_04286"/>
<feature type="chain" id="PRO_5044594519" evidence="8">
    <location>
        <begin position="24"/>
        <end position="576"/>
    </location>
</feature>
<evidence type="ECO:0000256" key="7">
    <source>
        <dbReference type="ARBA" id="ARBA00023237"/>
    </source>
</evidence>
<keyword evidence="4" id="KW-0812">Transmembrane</keyword>
<dbReference type="EMBL" id="SRZA01000005">
    <property type="protein sequence ID" value="TGY07668.1"/>
    <property type="molecule type" value="Genomic_DNA"/>
</dbReference>
<evidence type="ECO:0000256" key="8">
    <source>
        <dbReference type="SAM" id="SignalP"/>
    </source>
</evidence>
<evidence type="ECO:0000313" key="12">
    <source>
        <dbReference type="Proteomes" id="UP000305751"/>
    </source>
</evidence>
<accession>A0A3L7Z3E4</accession>
<dbReference type="GO" id="GO:0015344">
    <property type="term" value="F:siderophore uptake transmembrane transporter activity"/>
    <property type="evidence" value="ECO:0007669"/>
    <property type="project" value="TreeGrafter"/>
</dbReference>
<dbReference type="Gene3D" id="2.40.170.20">
    <property type="entry name" value="TonB-dependent receptor, beta-barrel domain"/>
    <property type="match status" value="1"/>
</dbReference>
<keyword evidence="5 8" id="KW-0732">Signal</keyword>
<dbReference type="Proteomes" id="UP000267159">
    <property type="component" value="Unassembled WGS sequence"/>
</dbReference>
<keyword evidence="3" id="KW-1134">Transmembrane beta strand</keyword>
<feature type="signal peptide" evidence="8">
    <location>
        <begin position="1"/>
        <end position="23"/>
    </location>
</feature>
<keyword evidence="6" id="KW-0472">Membrane</keyword>
<evidence type="ECO:0000313" key="9">
    <source>
        <dbReference type="EMBL" id="RLT80551.1"/>
    </source>
</evidence>
<keyword evidence="12" id="KW-1185">Reference proteome</keyword>
<keyword evidence="7" id="KW-0998">Cell outer membrane</keyword>
<dbReference type="GO" id="GO:0009279">
    <property type="term" value="C:cell outer membrane"/>
    <property type="evidence" value="ECO:0007669"/>
    <property type="project" value="UniProtKB-SubCell"/>
</dbReference>
<comment type="caution">
    <text evidence="9">The sequence shown here is derived from an EMBL/GenBank/DDBJ whole genome shotgun (WGS) entry which is preliminary data.</text>
</comment>
<reference evidence="9 11" key="1">
    <citation type="submission" date="2018-09" db="EMBL/GenBank/DDBJ databases">
        <title>Murine metabolic-syndrome-specific gut microbial biobank.</title>
        <authorList>
            <person name="Liu C."/>
        </authorList>
    </citation>
    <scope>NUCLEOTIDE SEQUENCE [LARGE SCALE GENOMIC DNA]</scope>
    <source>
        <strain evidence="9 11">0.1X-D8-26</strain>
    </source>
</reference>
<dbReference type="EMBL" id="RAZM01000017">
    <property type="protein sequence ID" value="RLT80551.1"/>
    <property type="molecule type" value="Genomic_DNA"/>
</dbReference>
<keyword evidence="9" id="KW-0675">Receptor</keyword>
<dbReference type="InterPro" id="IPR039426">
    <property type="entry name" value="TonB-dep_rcpt-like"/>
</dbReference>
<dbReference type="Proteomes" id="UP000305751">
    <property type="component" value="Unassembled WGS sequence"/>
</dbReference>
<dbReference type="AlphaFoldDB" id="A0A3L7Z3E4"/>
<dbReference type="PANTHER" id="PTHR30069">
    <property type="entry name" value="TONB-DEPENDENT OUTER MEMBRANE RECEPTOR"/>
    <property type="match status" value="1"/>
</dbReference>
<reference evidence="10 12" key="2">
    <citation type="submission" date="2019-04" db="EMBL/GenBank/DDBJ databases">
        <title>Microbes associate with the intestines of laboratory mice.</title>
        <authorList>
            <person name="Navarre W."/>
            <person name="Wong E."/>
            <person name="Huang K."/>
            <person name="Tropini C."/>
            <person name="Ng K."/>
            <person name="Yu B."/>
        </authorList>
    </citation>
    <scope>NUCLEOTIDE SEQUENCE [LARGE SCALE GENOMIC DNA]</scope>
    <source>
        <strain evidence="10 12">NM70_E10</strain>
    </source>
</reference>
<evidence type="ECO:0000313" key="11">
    <source>
        <dbReference type="Proteomes" id="UP000267159"/>
    </source>
</evidence>
<evidence type="ECO:0000256" key="5">
    <source>
        <dbReference type="ARBA" id="ARBA00022729"/>
    </source>
</evidence>
<name>A0A3L7Z3E4_9BACE</name>
<organism evidence="9 11">
    <name type="scientific">Bacteroides acidifaciens</name>
    <dbReference type="NCBI Taxonomy" id="85831"/>
    <lineage>
        <taxon>Bacteria</taxon>
        <taxon>Pseudomonadati</taxon>
        <taxon>Bacteroidota</taxon>
        <taxon>Bacteroidia</taxon>
        <taxon>Bacteroidales</taxon>
        <taxon>Bacteroidaceae</taxon>
        <taxon>Bacteroides</taxon>
    </lineage>
</organism>
<evidence type="ECO:0000256" key="4">
    <source>
        <dbReference type="ARBA" id="ARBA00022692"/>
    </source>
</evidence>
<dbReference type="InterPro" id="IPR036942">
    <property type="entry name" value="Beta-barrel_TonB_sf"/>
</dbReference>
<gene>
    <name evidence="9" type="ORF">D7Y07_07525</name>
    <name evidence="10" type="ORF">E5356_03275</name>
</gene>
<sequence>MKHSLYIIGGLALAISMPSGLQAQTTQPKDTTMNRTVVVEQEYNPDIMDASKVNVLPKVEEPTVSKKEVEYATTFFPATSVPAGLMNPYTGKEVQPGSTPGYVRAGYGNLGNLDVLANYLFRLSDKDKLNVRFQMDGMDGKLTLPFTDGEKWNAFYYRTRANVDYTHQFNKLDLNIAGNFGLSNFNFKPGSVNSKQKFTSGDFHAGIHFIDETAPLRFNAETNLLMYERQHNMLNGNDANTAIKETIIRTKGDVTGAIGDQQSVTIALEMNNLLYSGYPKDVSTGDEYFKNYTTLLLNPYYELDNDDWKLHVGANVDLSFGFDKSFRVSPDITAQYIFSDSYVVYAKATGGKQLNDFRRLENICPYADSYIPALSEASTILSRTFDTYEQVNASIGFKASPYTGVWFHLFGGYQNLKNDLMYSSQALCTSSTGPIGNTLTFQQENTSNVYAGGEFTYDYKDILSVAARYTYRNWNSNRNEYLLNIKPENEVSVSLGLQPVSALRVNIGYDYIGRKQEPVSFPMSDVNDLYVGASYNVFKGVSVYAQVHNLLNKKYQYYIGYPAEGFNFLGGLSFRF</sequence>
<evidence type="ECO:0000256" key="2">
    <source>
        <dbReference type="ARBA" id="ARBA00022448"/>
    </source>
</evidence>
<evidence type="ECO:0000256" key="1">
    <source>
        <dbReference type="ARBA" id="ARBA00004571"/>
    </source>
</evidence>
<dbReference type="RefSeq" id="WP_121765581.1">
    <property type="nucleotide sequence ID" value="NZ_CAOPZM010000005.1"/>
</dbReference>
<dbReference type="PANTHER" id="PTHR30069:SF29">
    <property type="entry name" value="HEMOGLOBIN AND HEMOGLOBIN-HAPTOGLOBIN-BINDING PROTEIN 1-RELATED"/>
    <property type="match status" value="1"/>
</dbReference>
<dbReference type="SUPFAM" id="SSF56935">
    <property type="entry name" value="Porins"/>
    <property type="match status" value="1"/>
</dbReference>
<evidence type="ECO:0000313" key="10">
    <source>
        <dbReference type="EMBL" id="TGY07668.1"/>
    </source>
</evidence>
<comment type="subcellular location">
    <subcellularLocation>
        <location evidence="1">Cell outer membrane</location>
        <topology evidence="1">Multi-pass membrane protein</topology>
    </subcellularLocation>
</comment>
<protein>
    <submittedName>
        <fullName evidence="9">TonB-dependent receptor</fullName>
    </submittedName>
</protein>
<dbReference type="GO" id="GO:0044718">
    <property type="term" value="P:siderophore transmembrane transport"/>
    <property type="evidence" value="ECO:0007669"/>
    <property type="project" value="TreeGrafter"/>
</dbReference>
<keyword evidence="2" id="KW-0813">Transport</keyword>
<evidence type="ECO:0000256" key="3">
    <source>
        <dbReference type="ARBA" id="ARBA00022452"/>
    </source>
</evidence>